<dbReference type="FunFam" id="3.30.160.60:FF:000643">
    <property type="entry name" value="Zinc finger protein 668"/>
    <property type="match status" value="1"/>
</dbReference>
<dbReference type="InterPro" id="IPR013087">
    <property type="entry name" value="Znf_C2H2_type"/>
</dbReference>
<feature type="domain" description="C2H2-type" evidence="9">
    <location>
        <begin position="163"/>
        <end position="190"/>
    </location>
</feature>
<proteinExistence type="predicted"/>
<dbReference type="PANTHER" id="PTHR24394:SF44">
    <property type="entry name" value="ZINC FINGER PROTEIN 271-LIKE"/>
    <property type="match status" value="1"/>
</dbReference>
<feature type="domain" description="C2H2-type" evidence="9">
    <location>
        <begin position="191"/>
        <end position="218"/>
    </location>
</feature>
<dbReference type="OrthoDB" id="6077919at2759"/>
<keyword evidence="2" id="KW-0479">Metal-binding</keyword>
<gene>
    <name evidence="10" type="primary">LOC114325631</name>
</gene>
<feature type="domain" description="C2H2-type" evidence="9">
    <location>
        <begin position="107"/>
        <end position="134"/>
    </location>
</feature>
<dbReference type="PROSITE" id="PS50157">
    <property type="entry name" value="ZINC_FINGER_C2H2_2"/>
    <property type="match status" value="4"/>
</dbReference>
<dbReference type="FunFam" id="3.30.160.60:FF:000264">
    <property type="entry name" value="Zinc finger protein 236"/>
    <property type="match status" value="1"/>
</dbReference>
<keyword evidence="5" id="KW-0862">Zinc</keyword>
<dbReference type="Pfam" id="PF13894">
    <property type="entry name" value="zf-C2H2_4"/>
    <property type="match status" value="1"/>
</dbReference>
<organism evidence="10">
    <name type="scientific">Diabrotica virgifera virgifera</name>
    <name type="common">western corn rootworm</name>
    <dbReference type="NCBI Taxonomy" id="50390"/>
    <lineage>
        <taxon>Eukaryota</taxon>
        <taxon>Metazoa</taxon>
        <taxon>Ecdysozoa</taxon>
        <taxon>Arthropoda</taxon>
        <taxon>Hexapoda</taxon>
        <taxon>Insecta</taxon>
        <taxon>Pterygota</taxon>
        <taxon>Neoptera</taxon>
        <taxon>Endopterygota</taxon>
        <taxon>Coleoptera</taxon>
        <taxon>Polyphaga</taxon>
        <taxon>Cucujiformia</taxon>
        <taxon>Chrysomeloidea</taxon>
        <taxon>Chrysomelidae</taxon>
        <taxon>Galerucinae</taxon>
        <taxon>Diabroticina</taxon>
        <taxon>Diabroticites</taxon>
        <taxon>Diabrotica</taxon>
    </lineage>
</organism>
<evidence type="ECO:0000256" key="5">
    <source>
        <dbReference type="ARBA" id="ARBA00022833"/>
    </source>
</evidence>
<comment type="subcellular location">
    <subcellularLocation>
        <location evidence="1">Nucleus</location>
    </subcellularLocation>
</comment>
<dbReference type="AlphaFoldDB" id="A0A6P7F753"/>
<dbReference type="PANTHER" id="PTHR24394">
    <property type="entry name" value="ZINC FINGER PROTEIN"/>
    <property type="match status" value="1"/>
</dbReference>
<evidence type="ECO:0000256" key="1">
    <source>
        <dbReference type="ARBA" id="ARBA00004123"/>
    </source>
</evidence>
<feature type="region of interest" description="Disordered" evidence="8">
    <location>
        <begin position="68"/>
        <end position="99"/>
    </location>
</feature>
<dbReference type="SUPFAM" id="SSF57667">
    <property type="entry name" value="beta-beta-alpha zinc fingers"/>
    <property type="match status" value="2"/>
</dbReference>
<dbReference type="Pfam" id="PF00096">
    <property type="entry name" value="zf-C2H2"/>
    <property type="match status" value="1"/>
</dbReference>
<dbReference type="FunFam" id="3.30.160.60:FF:003017">
    <property type="entry name" value="Si:cabz01054396.2"/>
    <property type="match status" value="1"/>
</dbReference>
<dbReference type="SMART" id="SM00355">
    <property type="entry name" value="ZnF_C2H2"/>
    <property type="match status" value="4"/>
</dbReference>
<protein>
    <submittedName>
        <fullName evidence="10">Zinc finger protein 525-like isoform X2</fullName>
    </submittedName>
</protein>
<evidence type="ECO:0000256" key="8">
    <source>
        <dbReference type="SAM" id="MobiDB-lite"/>
    </source>
</evidence>
<dbReference type="RefSeq" id="XP_028129543.1">
    <property type="nucleotide sequence ID" value="XM_028273742.1"/>
</dbReference>
<keyword evidence="3" id="KW-0677">Repeat</keyword>
<keyword evidence="6" id="KW-0539">Nucleus</keyword>
<evidence type="ECO:0000256" key="3">
    <source>
        <dbReference type="ARBA" id="ARBA00022737"/>
    </source>
</evidence>
<dbReference type="GO" id="GO:0000981">
    <property type="term" value="F:DNA-binding transcription factor activity, RNA polymerase II-specific"/>
    <property type="evidence" value="ECO:0007669"/>
    <property type="project" value="TreeGrafter"/>
</dbReference>
<dbReference type="GO" id="GO:0008270">
    <property type="term" value="F:zinc ion binding"/>
    <property type="evidence" value="ECO:0007669"/>
    <property type="project" value="UniProtKB-KW"/>
</dbReference>
<sequence length="233" mass="27464">MEIKQEAMVKTYKIETYNEASDGSLDVFKIEIKEEPKRGCAYDAFDYGDLKNEFPLKTEIEDEYKLTSFEEKQTKNEESSPQEDNKTEIMETSTAHPSHKGKCNRPYKCETCFKQFTRPRNLKIHLRVHNGEKPHKCEICFKQFSERGTLKRHLRVHTGEKPYKCEVCCKQFSQKANLECHLIQHTGEKQYKCEICFKQFSERGTLKRRLRVHTGENLTSVRFVLSNFLDSMI</sequence>
<reference evidence="10" key="1">
    <citation type="submission" date="2025-08" db="UniProtKB">
        <authorList>
            <consortium name="RefSeq"/>
        </authorList>
    </citation>
    <scope>IDENTIFICATION</scope>
    <source>
        <tissue evidence="10">Whole insect</tissue>
    </source>
</reference>
<dbReference type="FunFam" id="3.30.160.60:FF:002343">
    <property type="entry name" value="Zinc finger protein 33A"/>
    <property type="match status" value="1"/>
</dbReference>
<dbReference type="PROSITE" id="PS00028">
    <property type="entry name" value="ZINC_FINGER_C2H2_1"/>
    <property type="match status" value="3"/>
</dbReference>
<dbReference type="Gene3D" id="3.30.160.60">
    <property type="entry name" value="Classic Zinc Finger"/>
    <property type="match status" value="4"/>
</dbReference>
<keyword evidence="4 7" id="KW-0863">Zinc-finger</keyword>
<evidence type="ECO:0000256" key="4">
    <source>
        <dbReference type="ARBA" id="ARBA00022771"/>
    </source>
</evidence>
<evidence type="ECO:0000256" key="7">
    <source>
        <dbReference type="PROSITE-ProRule" id="PRU00042"/>
    </source>
</evidence>
<evidence type="ECO:0000256" key="2">
    <source>
        <dbReference type="ARBA" id="ARBA00022723"/>
    </source>
</evidence>
<name>A0A6P7F753_DIAVI</name>
<evidence type="ECO:0000259" key="9">
    <source>
        <dbReference type="PROSITE" id="PS50157"/>
    </source>
</evidence>
<evidence type="ECO:0000256" key="6">
    <source>
        <dbReference type="ARBA" id="ARBA00023242"/>
    </source>
</evidence>
<evidence type="ECO:0000313" key="10">
    <source>
        <dbReference type="RefSeq" id="XP_028129543.1"/>
    </source>
</evidence>
<feature type="compositionally biased region" description="Basic and acidic residues" evidence="8">
    <location>
        <begin position="68"/>
        <end position="89"/>
    </location>
</feature>
<accession>A0A6P7F753</accession>
<dbReference type="GO" id="GO:0005634">
    <property type="term" value="C:nucleus"/>
    <property type="evidence" value="ECO:0007669"/>
    <property type="project" value="UniProtKB-SubCell"/>
</dbReference>
<feature type="domain" description="C2H2-type" evidence="9">
    <location>
        <begin position="135"/>
        <end position="162"/>
    </location>
</feature>
<dbReference type="InterPro" id="IPR036236">
    <property type="entry name" value="Znf_C2H2_sf"/>
</dbReference>